<protein>
    <submittedName>
        <fullName evidence="2">Uncharacterized protein</fullName>
    </submittedName>
</protein>
<accession>A0A832I8X7</accession>
<dbReference type="AlphaFoldDB" id="A0A832I8X7"/>
<evidence type="ECO:0000256" key="1">
    <source>
        <dbReference type="SAM" id="MobiDB-lite"/>
    </source>
</evidence>
<evidence type="ECO:0000313" key="2">
    <source>
        <dbReference type="EMBL" id="HGZ42732.1"/>
    </source>
</evidence>
<feature type="region of interest" description="Disordered" evidence="1">
    <location>
        <begin position="1"/>
        <end position="30"/>
    </location>
</feature>
<gene>
    <name evidence="2" type="ORF">ENR23_04770</name>
</gene>
<dbReference type="EMBL" id="DSQF01000012">
    <property type="protein sequence ID" value="HGZ42732.1"/>
    <property type="molecule type" value="Genomic_DNA"/>
</dbReference>
<sequence length="127" mass="13517">MSSKHDIDVREHKKLTDEIGERRVRSQPINEGASLAKSLSSIGSSATEVKHGSNRLTDRRGVYIKNTSTVVLLWGFASDACVFPLSKETAAGDGTGGDIWIDVGDQQPVYIKAASGSSNTAAIGELK</sequence>
<organism evidence="2">
    <name type="scientific">Eiseniibacteriota bacterium</name>
    <dbReference type="NCBI Taxonomy" id="2212470"/>
    <lineage>
        <taxon>Bacteria</taxon>
        <taxon>Candidatus Eiseniibacteriota</taxon>
    </lineage>
</organism>
<feature type="compositionally biased region" description="Basic and acidic residues" evidence="1">
    <location>
        <begin position="1"/>
        <end position="24"/>
    </location>
</feature>
<proteinExistence type="predicted"/>
<name>A0A832I8X7_UNCEI</name>
<reference evidence="2" key="1">
    <citation type="journal article" date="2020" name="mSystems">
        <title>Genome- and Community-Level Interaction Insights into Carbon Utilization and Element Cycling Functions of Hydrothermarchaeota in Hydrothermal Sediment.</title>
        <authorList>
            <person name="Zhou Z."/>
            <person name="Liu Y."/>
            <person name="Xu W."/>
            <person name="Pan J."/>
            <person name="Luo Z.H."/>
            <person name="Li M."/>
        </authorList>
    </citation>
    <scope>NUCLEOTIDE SEQUENCE [LARGE SCALE GENOMIC DNA]</scope>
    <source>
        <strain evidence="2">SpSt-381</strain>
    </source>
</reference>
<comment type="caution">
    <text evidence="2">The sequence shown here is derived from an EMBL/GenBank/DDBJ whole genome shotgun (WGS) entry which is preliminary data.</text>
</comment>